<sequence>MKAIRMAPPPKNKDPRDYTDKDIDGLFDQWEENDEESLEWDEIDGWKRPPALDLNLLKVKTNEEASRILKKGRRMSLYVKFDKALSRRQVDDVTNIWLVRFFNSHIQSQRRFINDNEVEFMFFDGAQSWDAKRFIMDQDEVLELMLEGNKYPGKASKKAEFILRKSKFVALGAVEGRVVVGEIVQVVSDDLYIDFGGKFECVCKTPKKDGHLYRRGTQVLLRLHDLELTSRFLGTEKDLTLLEADATLLGLLRAPKSVESDEPSSGSAGQQVD</sequence>
<keyword evidence="2" id="KW-1185">Reference proteome</keyword>
<dbReference type="InterPro" id="IPR019375">
    <property type="entry name" value="Ribosomal_bS1m"/>
</dbReference>
<dbReference type="Gene3D" id="3.30.70.260">
    <property type="match status" value="1"/>
</dbReference>
<evidence type="ECO:0000313" key="3">
    <source>
        <dbReference type="WBParaSite" id="TMUE_3000014424.1"/>
    </source>
</evidence>
<dbReference type="Pfam" id="PF10185">
    <property type="entry name" value="Mesd"/>
    <property type="match status" value="1"/>
</dbReference>
<dbReference type="WBParaSite" id="TMUE_3000014424.1">
    <property type="protein sequence ID" value="TMUE_3000014424.1"/>
    <property type="gene ID" value="WBGene00292867"/>
</dbReference>
<dbReference type="Pfam" id="PF10246">
    <property type="entry name" value="MRP-S35"/>
    <property type="match status" value="1"/>
</dbReference>
<name>A0A5S6R564_TRIMR</name>
<dbReference type="InterPro" id="IPR019330">
    <property type="entry name" value="MESD"/>
</dbReference>
<dbReference type="GO" id="GO:0005763">
    <property type="term" value="C:mitochondrial small ribosomal subunit"/>
    <property type="evidence" value="ECO:0007669"/>
    <property type="project" value="TreeGrafter"/>
</dbReference>
<feature type="region of interest" description="Disordered" evidence="1">
    <location>
        <begin position="1"/>
        <end position="22"/>
    </location>
</feature>
<dbReference type="GO" id="GO:0006457">
    <property type="term" value="P:protein folding"/>
    <property type="evidence" value="ECO:0007669"/>
    <property type="project" value="InterPro"/>
</dbReference>
<dbReference type="PANTHER" id="PTHR13447:SF2">
    <property type="entry name" value="SMALL RIBOSOMAL SUBUNIT PROTEIN BS1M"/>
    <property type="match status" value="1"/>
</dbReference>
<proteinExistence type="predicted"/>
<organism evidence="2 3">
    <name type="scientific">Trichuris muris</name>
    <name type="common">Mouse whipworm</name>
    <dbReference type="NCBI Taxonomy" id="70415"/>
    <lineage>
        <taxon>Eukaryota</taxon>
        <taxon>Metazoa</taxon>
        <taxon>Ecdysozoa</taxon>
        <taxon>Nematoda</taxon>
        <taxon>Enoplea</taxon>
        <taxon>Dorylaimia</taxon>
        <taxon>Trichinellida</taxon>
        <taxon>Trichuridae</taxon>
        <taxon>Trichuris</taxon>
    </lineage>
</organism>
<feature type="compositionally biased region" description="Basic and acidic residues" evidence="1">
    <location>
        <begin position="11"/>
        <end position="22"/>
    </location>
</feature>
<evidence type="ECO:0000313" key="2">
    <source>
        <dbReference type="Proteomes" id="UP000046395"/>
    </source>
</evidence>
<dbReference type="PANTHER" id="PTHR13447">
    <property type="entry name" value="MITOCHONDRIAL 28S RIBOSOMAL PROTEIN S28"/>
    <property type="match status" value="1"/>
</dbReference>
<dbReference type="Proteomes" id="UP000046395">
    <property type="component" value="Unassembled WGS sequence"/>
</dbReference>
<evidence type="ECO:0000256" key="1">
    <source>
        <dbReference type="SAM" id="MobiDB-lite"/>
    </source>
</evidence>
<reference evidence="3" key="1">
    <citation type="submission" date="2019-12" db="UniProtKB">
        <authorList>
            <consortium name="WormBaseParasite"/>
        </authorList>
    </citation>
    <scope>IDENTIFICATION</scope>
</reference>
<accession>A0A5S6R564</accession>
<protein>
    <submittedName>
        <fullName evidence="3">S1 motif domain-containing protein</fullName>
    </submittedName>
</protein>
<dbReference type="AlphaFoldDB" id="A0A5S6R564"/>